<proteinExistence type="predicted"/>
<evidence type="ECO:0000313" key="2">
    <source>
        <dbReference type="Proteomes" id="UP000295632"/>
    </source>
</evidence>
<sequence length="45" mass="5193">MIHYRMLMLLNNVHMLTVLFVRGLTHIMSLITLKKGKDAFLNAGH</sequence>
<reference evidence="1 2" key="1">
    <citation type="submission" date="2019-03" db="EMBL/GenBank/DDBJ databases">
        <title>Genomic Encyclopedia of Type Strains, Phase IV (KMG-IV): sequencing the most valuable type-strain genomes for metagenomic binning, comparative biology and taxonomic classification.</title>
        <authorList>
            <person name="Goeker M."/>
        </authorList>
    </citation>
    <scope>NUCLEOTIDE SEQUENCE [LARGE SCALE GENOMIC DNA]</scope>
    <source>
        <strain evidence="1 2">DSM 28697</strain>
    </source>
</reference>
<keyword evidence="2" id="KW-1185">Reference proteome</keyword>
<protein>
    <submittedName>
        <fullName evidence="1">Uncharacterized protein</fullName>
    </submittedName>
</protein>
<comment type="caution">
    <text evidence="1">The sequence shown here is derived from an EMBL/GenBank/DDBJ whole genome shotgun (WGS) entry which is preliminary data.</text>
</comment>
<dbReference type="EMBL" id="SNYJ01000033">
    <property type="protein sequence ID" value="TDQ32145.1"/>
    <property type="molecule type" value="Genomic_DNA"/>
</dbReference>
<organism evidence="1 2">
    <name type="scientific">Aureibacillus halotolerans</name>
    <dbReference type="NCBI Taxonomy" id="1508390"/>
    <lineage>
        <taxon>Bacteria</taxon>
        <taxon>Bacillati</taxon>
        <taxon>Bacillota</taxon>
        <taxon>Bacilli</taxon>
        <taxon>Bacillales</taxon>
        <taxon>Bacillaceae</taxon>
        <taxon>Aureibacillus</taxon>
    </lineage>
</organism>
<accession>A0A4R6TLU6</accession>
<dbReference type="AlphaFoldDB" id="A0A4R6TLU6"/>
<dbReference type="RefSeq" id="WP_166639442.1">
    <property type="nucleotide sequence ID" value="NZ_SNYJ01000033.1"/>
</dbReference>
<name>A0A4R6TLU6_9BACI</name>
<gene>
    <name evidence="1" type="ORF">EV213_1338</name>
</gene>
<dbReference type="Proteomes" id="UP000295632">
    <property type="component" value="Unassembled WGS sequence"/>
</dbReference>
<evidence type="ECO:0000313" key="1">
    <source>
        <dbReference type="EMBL" id="TDQ32145.1"/>
    </source>
</evidence>